<dbReference type="PANTHER" id="PTHR39441">
    <property type="entry name" value="DUF2252 DOMAIN-CONTAINING PROTEIN"/>
    <property type="match status" value="1"/>
</dbReference>
<evidence type="ECO:0000313" key="2">
    <source>
        <dbReference type="EMBL" id="CAD6545694.1"/>
    </source>
</evidence>
<accession>A0ABN7I4W8</accession>
<keyword evidence="3" id="KW-1185">Reference proteome</keyword>
<name>A0ABN7I4W8_9BURK</name>
<dbReference type="Pfam" id="PF10009">
    <property type="entry name" value="DUF2252"/>
    <property type="match status" value="1"/>
</dbReference>
<proteinExistence type="predicted"/>
<dbReference type="Proteomes" id="UP000598032">
    <property type="component" value="Unassembled WGS sequence"/>
</dbReference>
<dbReference type="PANTHER" id="PTHR39441:SF1">
    <property type="entry name" value="DUF2252 DOMAIN-CONTAINING PROTEIN"/>
    <property type="match status" value="1"/>
</dbReference>
<evidence type="ECO:0000256" key="1">
    <source>
        <dbReference type="SAM" id="MobiDB-lite"/>
    </source>
</evidence>
<dbReference type="InterPro" id="IPR018721">
    <property type="entry name" value="DUF2252"/>
</dbReference>
<evidence type="ECO:0000313" key="3">
    <source>
        <dbReference type="Proteomes" id="UP000598032"/>
    </source>
</evidence>
<evidence type="ECO:0008006" key="4">
    <source>
        <dbReference type="Google" id="ProtNLM"/>
    </source>
</evidence>
<protein>
    <recommendedName>
        <fullName evidence="4">DUF2252 domain-containing protein</fullName>
    </recommendedName>
</protein>
<reference evidence="2 3" key="1">
    <citation type="submission" date="2020-10" db="EMBL/GenBank/DDBJ databases">
        <authorList>
            <person name="Peeters C."/>
        </authorList>
    </citation>
    <scope>NUCLEOTIDE SEQUENCE [LARGE SCALE GENOMIC DNA]</scope>
    <source>
        <strain evidence="2 3">LMG 28140</strain>
    </source>
</reference>
<organism evidence="2 3">
    <name type="scientific">Paraburkholderia metrosideri</name>
    <dbReference type="NCBI Taxonomy" id="580937"/>
    <lineage>
        <taxon>Bacteria</taxon>
        <taxon>Pseudomonadati</taxon>
        <taxon>Pseudomonadota</taxon>
        <taxon>Betaproteobacteria</taxon>
        <taxon>Burkholderiales</taxon>
        <taxon>Burkholderiaceae</taxon>
        <taxon>Paraburkholderia</taxon>
    </lineage>
</organism>
<feature type="region of interest" description="Disordered" evidence="1">
    <location>
        <begin position="1"/>
        <end position="38"/>
    </location>
</feature>
<comment type="caution">
    <text evidence="2">The sequence shown here is derived from an EMBL/GenBank/DDBJ whole genome shotgun (WGS) entry which is preliminary data.</text>
</comment>
<sequence length="471" mass="52878">MMPLSETLEERREIGRSARKNTPRSAHANIGNTDRDPVQLLRENSQGRVEALIPLRYGRMLASPFTFYRGSAIIQAHDLAATANSGFHFQICGDCHLMNFGGFATPERALAFDINDFDETAVGPWEWDLKRLAASLCIAVRHLGHGDKLADEVVATVVQSYQRWTSTYSALSPLELWYELITFDRLERTATSEDARLHIRSVIEKASRRTHETMLPKLASHRNGVWQIRDTPPGVFHVHGKNTLFTHDDDWLGLGEWPKLMAPIYKHYLKSLGPVRCNLLAHFSMQDVAFKVVGVGSVGTRCLILLMVDPHEKPLFIQFKEASTSVVSRYFEAPVSKHQGQRVVHGQRLMQGASDPFLGWTTGPFGRNIYGRQLRDMKVSATLELFSKETFREYAGLCGWVLARAHAKAGGQATEVAAYLGNGDQMTEALVSYSRAYADQVERDYEIFRNACRNGQLEARTDADMSADFAA</sequence>
<dbReference type="EMBL" id="CAJHCP010000009">
    <property type="protein sequence ID" value="CAD6545694.1"/>
    <property type="molecule type" value="Genomic_DNA"/>
</dbReference>
<gene>
    <name evidence="2" type="ORF">LMG28140_04210</name>
</gene>